<dbReference type="Pfam" id="PF00849">
    <property type="entry name" value="PseudoU_synth_2"/>
    <property type="match status" value="1"/>
</dbReference>
<evidence type="ECO:0000259" key="5">
    <source>
        <dbReference type="SMART" id="SM00363"/>
    </source>
</evidence>
<keyword evidence="7" id="KW-1185">Reference proteome</keyword>
<dbReference type="CDD" id="cd00165">
    <property type="entry name" value="S4"/>
    <property type="match status" value="1"/>
</dbReference>
<name>A0ABY5AS54_9CYAN</name>
<dbReference type="CDD" id="cd02870">
    <property type="entry name" value="PseudoU_synth_RsuA_like"/>
    <property type="match status" value="1"/>
</dbReference>
<feature type="domain" description="RNA-binding S4" evidence="5">
    <location>
        <begin position="3"/>
        <end position="60"/>
    </location>
</feature>
<evidence type="ECO:0000256" key="3">
    <source>
        <dbReference type="PROSITE-ProRule" id="PRU00182"/>
    </source>
</evidence>
<dbReference type="PANTHER" id="PTHR47683:SF2">
    <property type="entry name" value="RNA-BINDING S4 DOMAIN-CONTAINING PROTEIN"/>
    <property type="match status" value="1"/>
</dbReference>
<organism evidence="6 7">
    <name type="scientific">Phormidium yuhuli AB48</name>
    <dbReference type="NCBI Taxonomy" id="2940671"/>
    <lineage>
        <taxon>Bacteria</taxon>
        <taxon>Bacillati</taxon>
        <taxon>Cyanobacteriota</taxon>
        <taxon>Cyanophyceae</taxon>
        <taxon>Oscillatoriophycideae</taxon>
        <taxon>Oscillatoriales</taxon>
        <taxon>Oscillatoriaceae</taxon>
        <taxon>Phormidium</taxon>
        <taxon>Phormidium yuhuli</taxon>
    </lineage>
</organism>
<dbReference type="PROSITE" id="PS50889">
    <property type="entry name" value="S4"/>
    <property type="match status" value="1"/>
</dbReference>
<dbReference type="InterPro" id="IPR036986">
    <property type="entry name" value="S4_RNA-bd_sf"/>
</dbReference>
<dbReference type="InterPro" id="IPR000748">
    <property type="entry name" value="PsdUridine_synth_RsuA/RluB/E/F"/>
</dbReference>
<dbReference type="SUPFAM" id="SSF55120">
    <property type="entry name" value="Pseudouridine synthase"/>
    <property type="match status" value="1"/>
</dbReference>
<dbReference type="NCBIfam" id="TIGR00093">
    <property type="entry name" value="pseudouridine synthase"/>
    <property type="match status" value="1"/>
</dbReference>
<sequence length="267" mass="29915">MEERLQKLLSHWGIASRRRAEELIRQGRVSLNGSTAELGAKAHPGRDRILVDGRIVNPEEEPQRLYILLNKPAGVVSTCRDTHGRPTVLNLLPPQMVQGQGLHPVGRLDVDSTGALLLTNDGDLTYALTHPRYHVPKTYQVWVQGSPSEATLQQWRDGVILDQRKTLPARVKVIRRDGHRQTQLEVVLTEGRNRQIRRIADQLGYPVTGLHRAKIASVELNNSPETVLPPGCHRCLTESEINALQLWQTQLTLKSVGVRSKLKEHSG</sequence>
<dbReference type="InterPro" id="IPR020094">
    <property type="entry name" value="TruA/RsuA/RluB/E/F_N"/>
</dbReference>
<comment type="similarity">
    <text evidence="1 4">Belongs to the pseudouridine synthase RsuA family.</text>
</comment>
<dbReference type="InterPro" id="IPR002942">
    <property type="entry name" value="S4_RNA-bd"/>
</dbReference>
<dbReference type="PROSITE" id="PS01149">
    <property type="entry name" value="PSI_RSU"/>
    <property type="match status" value="1"/>
</dbReference>
<dbReference type="PANTHER" id="PTHR47683">
    <property type="entry name" value="PSEUDOURIDINE SYNTHASE FAMILY PROTEIN-RELATED"/>
    <property type="match status" value="1"/>
</dbReference>
<dbReference type="InterPro" id="IPR020103">
    <property type="entry name" value="PsdUridine_synth_cat_dom_sf"/>
</dbReference>
<dbReference type="InterPro" id="IPR006145">
    <property type="entry name" value="PsdUridine_synth_RsuA/RluA"/>
</dbReference>
<dbReference type="EMBL" id="CP098611">
    <property type="protein sequence ID" value="USR92053.1"/>
    <property type="molecule type" value="Genomic_DNA"/>
</dbReference>
<evidence type="ECO:0000256" key="2">
    <source>
        <dbReference type="ARBA" id="ARBA00023235"/>
    </source>
</evidence>
<evidence type="ECO:0000256" key="4">
    <source>
        <dbReference type="RuleBase" id="RU003887"/>
    </source>
</evidence>
<gene>
    <name evidence="6" type="ORF">NEA10_04840</name>
</gene>
<keyword evidence="2 4" id="KW-0413">Isomerase</keyword>
<dbReference type="Pfam" id="PF01479">
    <property type="entry name" value="S4"/>
    <property type="match status" value="1"/>
</dbReference>
<protein>
    <recommendedName>
        <fullName evidence="4">Pseudouridine synthase</fullName>
        <ecNumber evidence="4">5.4.99.-</ecNumber>
    </recommendedName>
</protein>
<dbReference type="Gene3D" id="3.30.70.580">
    <property type="entry name" value="Pseudouridine synthase I, catalytic domain, N-terminal subdomain"/>
    <property type="match status" value="1"/>
</dbReference>
<dbReference type="Proteomes" id="UP001056708">
    <property type="component" value="Chromosome"/>
</dbReference>
<dbReference type="InterPro" id="IPR050343">
    <property type="entry name" value="RsuA_PseudoU_synthase"/>
</dbReference>
<reference evidence="6" key="1">
    <citation type="submission" date="2022-06" db="EMBL/GenBank/DDBJ databases">
        <title>Genome sequence of Phormidium yuhuli AB48 isolated from an industrial photobioreactor environment.</title>
        <authorList>
            <person name="Qiu Y."/>
            <person name="Noonan A.J.C."/>
            <person name="Dofher K."/>
            <person name="Koch M."/>
            <person name="Kieft B."/>
            <person name="Lin X."/>
            <person name="Ziels R.M."/>
            <person name="Hallam S.J."/>
        </authorList>
    </citation>
    <scope>NUCLEOTIDE SEQUENCE</scope>
    <source>
        <strain evidence="6">AB48</strain>
    </source>
</reference>
<proteinExistence type="inferred from homology"/>
<dbReference type="SMART" id="SM00363">
    <property type="entry name" value="S4"/>
    <property type="match status" value="1"/>
</dbReference>
<evidence type="ECO:0000313" key="6">
    <source>
        <dbReference type="EMBL" id="USR92053.1"/>
    </source>
</evidence>
<dbReference type="Gene3D" id="3.10.290.10">
    <property type="entry name" value="RNA-binding S4 domain"/>
    <property type="match status" value="1"/>
</dbReference>
<dbReference type="Gene3D" id="3.30.70.1560">
    <property type="entry name" value="Alpha-L RNA-binding motif"/>
    <property type="match status" value="1"/>
</dbReference>
<dbReference type="InterPro" id="IPR042092">
    <property type="entry name" value="PsdUridine_s_RsuA/RluB/E/F_cat"/>
</dbReference>
<dbReference type="EC" id="5.4.99.-" evidence="4"/>
<evidence type="ECO:0000256" key="1">
    <source>
        <dbReference type="ARBA" id="ARBA00008348"/>
    </source>
</evidence>
<keyword evidence="3" id="KW-0694">RNA-binding</keyword>
<dbReference type="InterPro" id="IPR018496">
    <property type="entry name" value="PsdUridine_synth_RsuA/RluB_CS"/>
</dbReference>
<evidence type="ECO:0000313" key="7">
    <source>
        <dbReference type="Proteomes" id="UP001056708"/>
    </source>
</evidence>
<dbReference type="SUPFAM" id="SSF55174">
    <property type="entry name" value="Alpha-L RNA-binding motif"/>
    <property type="match status" value="1"/>
</dbReference>
<accession>A0ABY5AS54</accession>
<dbReference type="RefSeq" id="WP_252664132.1">
    <property type="nucleotide sequence ID" value="NZ_CP098611.1"/>
</dbReference>